<keyword evidence="2" id="KW-1185">Reference proteome</keyword>
<accession>A0ABT4XUK3</accession>
<proteinExistence type="predicted"/>
<dbReference type="EMBL" id="JAQIOY010000003">
    <property type="protein sequence ID" value="MDA7425577.1"/>
    <property type="molecule type" value="Genomic_DNA"/>
</dbReference>
<dbReference type="Proteomes" id="UP001210720">
    <property type="component" value="Unassembled WGS sequence"/>
</dbReference>
<reference evidence="1 2" key="1">
    <citation type="submission" date="2023-01" db="EMBL/GenBank/DDBJ databases">
        <title>Thalassococcus onchidii sp. nov., isolated from a marine invertebrate from the South China Sea.</title>
        <authorList>
            <person name="Xu S."/>
            <person name="Liu Z."/>
            <person name="Xu Y."/>
        </authorList>
    </citation>
    <scope>NUCLEOTIDE SEQUENCE [LARGE SCALE GENOMIC DNA]</scope>
    <source>
        <strain evidence="1 2">KCTC 32084</strain>
    </source>
</reference>
<organism evidence="1 2">
    <name type="scientific">Thalassococcus lentus</name>
    <dbReference type="NCBI Taxonomy" id="1210524"/>
    <lineage>
        <taxon>Bacteria</taxon>
        <taxon>Pseudomonadati</taxon>
        <taxon>Pseudomonadota</taxon>
        <taxon>Alphaproteobacteria</taxon>
        <taxon>Rhodobacterales</taxon>
        <taxon>Roseobacteraceae</taxon>
        <taxon>Thalassococcus</taxon>
    </lineage>
</organism>
<comment type="caution">
    <text evidence="1">The sequence shown here is derived from an EMBL/GenBank/DDBJ whole genome shotgun (WGS) entry which is preliminary data.</text>
</comment>
<dbReference type="RefSeq" id="WP_271432909.1">
    <property type="nucleotide sequence ID" value="NZ_JAQIOY010000003.1"/>
</dbReference>
<evidence type="ECO:0000313" key="2">
    <source>
        <dbReference type="Proteomes" id="UP001210720"/>
    </source>
</evidence>
<evidence type="ECO:0000313" key="1">
    <source>
        <dbReference type="EMBL" id="MDA7425577.1"/>
    </source>
</evidence>
<protein>
    <submittedName>
        <fullName evidence="1">Uncharacterized protein</fullName>
    </submittedName>
</protein>
<sequence>MSKLYQILGLFFFSISIAFPGRADLFGFSDETLRPKKPTVVTEAERAEAYEKLERQMPVADGGLNTAVVFSFLPADDYRKSLSRVDFMFPAGPVLLRLVCKTGHPPVAYLHAEEKQQFLHDFQSAFRIWISEKTQAEKLKSFGAVPYQPVDDATLKLNEEASRHFLKLLLGSGSISTDDQFFATLEFRGREIRSYLDLTFSLPSTEVGAFISNYCE</sequence>
<gene>
    <name evidence="1" type="ORF">PFY00_12635</name>
</gene>
<name>A0ABT4XUK3_9RHOB</name>